<feature type="region of interest" description="Disordered" evidence="1">
    <location>
        <begin position="314"/>
        <end position="333"/>
    </location>
</feature>
<dbReference type="Pfam" id="PF04972">
    <property type="entry name" value="BON"/>
    <property type="match status" value="1"/>
</dbReference>
<accession>A0A8J3HYG8</accession>
<dbReference type="PROSITE" id="PS50914">
    <property type="entry name" value="BON"/>
    <property type="match status" value="1"/>
</dbReference>
<dbReference type="InterPro" id="IPR011033">
    <property type="entry name" value="PRC_barrel-like_sf"/>
</dbReference>
<organism evidence="3 4">
    <name type="scientific">Ktedonospora formicarum</name>
    <dbReference type="NCBI Taxonomy" id="2778364"/>
    <lineage>
        <taxon>Bacteria</taxon>
        <taxon>Bacillati</taxon>
        <taxon>Chloroflexota</taxon>
        <taxon>Ktedonobacteria</taxon>
        <taxon>Ktedonobacterales</taxon>
        <taxon>Ktedonobacteraceae</taxon>
        <taxon>Ktedonospora</taxon>
    </lineage>
</organism>
<comment type="caution">
    <text evidence="3">The sequence shown here is derived from an EMBL/GenBank/DDBJ whole genome shotgun (WGS) entry which is preliminary data.</text>
</comment>
<dbReference type="SUPFAM" id="SSF50346">
    <property type="entry name" value="PRC-barrel domain"/>
    <property type="match status" value="1"/>
</dbReference>
<evidence type="ECO:0000313" key="4">
    <source>
        <dbReference type="Proteomes" id="UP000612362"/>
    </source>
</evidence>
<dbReference type="InterPro" id="IPR007055">
    <property type="entry name" value="BON_dom"/>
</dbReference>
<proteinExistence type="predicted"/>
<feature type="domain" description="BON" evidence="2">
    <location>
        <begin position="235"/>
        <end position="303"/>
    </location>
</feature>
<reference evidence="3" key="1">
    <citation type="submission" date="2020-10" db="EMBL/GenBank/DDBJ databases">
        <title>Taxonomic study of unclassified bacteria belonging to the class Ktedonobacteria.</title>
        <authorList>
            <person name="Yabe S."/>
            <person name="Wang C.M."/>
            <person name="Zheng Y."/>
            <person name="Sakai Y."/>
            <person name="Cavaletti L."/>
            <person name="Monciardini P."/>
            <person name="Donadio S."/>
        </authorList>
    </citation>
    <scope>NUCLEOTIDE SEQUENCE</scope>
    <source>
        <strain evidence="3">SOSP1-1</strain>
    </source>
</reference>
<dbReference type="EMBL" id="BNJF01000001">
    <property type="protein sequence ID" value="GHO42952.1"/>
    <property type="molecule type" value="Genomic_DNA"/>
</dbReference>
<evidence type="ECO:0000256" key="1">
    <source>
        <dbReference type="SAM" id="MobiDB-lite"/>
    </source>
</evidence>
<keyword evidence="4" id="KW-1185">Reference proteome</keyword>
<dbReference type="InterPro" id="IPR051686">
    <property type="entry name" value="Lipoprotein_DolP"/>
</dbReference>
<name>A0A8J3HYG8_9CHLR</name>
<dbReference type="AlphaFoldDB" id="A0A8J3HYG8"/>
<evidence type="ECO:0000259" key="2">
    <source>
        <dbReference type="PROSITE" id="PS50914"/>
    </source>
</evidence>
<evidence type="ECO:0000313" key="3">
    <source>
        <dbReference type="EMBL" id="GHO42952.1"/>
    </source>
</evidence>
<dbReference type="PANTHER" id="PTHR34606:SF15">
    <property type="entry name" value="BON DOMAIN-CONTAINING PROTEIN"/>
    <property type="match status" value="1"/>
</dbReference>
<gene>
    <name evidence="3" type="ORF">KSX_11150</name>
</gene>
<protein>
    <recommendedName>
        <fullName evidence="2">BON domain-containing protein</fullName>
    </recommendedName>
</protein>
<feature type="compositionally biased region" description="Basic and acidic residues" evidence="1">
    <location>
        <begin position="317"/>
        <end position="333"/>
    </location>
</feature>
<sequence>MKTTTSIAEMQKFIFGSKVYCSDGESGVLTHIGLDAKNWRMVVLGIRLGRLFGRTVYVPFNTVASASSEKVTLTISRDELERARKDAPGAAMFDSHARVFHVESGAEGGLSLIAVYPDNGEVAYIVTKGLKGLDVLLERAYLKQLESGRIEASLPESTLQALPAYRSDQELQSEVEENIFDLGPLHIDFRGMEIRVLDSVLYLDGNISSSLRSDMVGDQAMGVAGLLEIKNRLIADDELASELAMVMSRDERTKDLPIGVYPRLGHVRLSGSVHNKKQHAAAEEIVSGFPGVQSVENELRVDPNASMLYVLSSAGNEESKDHVPSDKYVRHTK</sequence>
<dbReference type="Gene3D" id="3.30.1340.30">
    <property type="match status" value="1"/>
</dbReference>
<dbReference type="Proteomes" id="UP000612362">
    <property type="component" value="Unassembled WGS sequence"/>
</dbReference>
<dbReference type="RefSeq" id="WP_220192449.1">
    <property type="nucleotide sequence ID" value="NZ_BNJF01000001.1"/>
</dbReference>
<dbReference type="PANTHER" id="PTHR34606">
    <property type="entry name" value="BON DOMAIN-CONTAINING PROTEIN"/>
    <property type="match status" value="1"/>
</dbReference>